<evidence type="ECO:0000256" key="1">
    <source>
        <dbReference type="ARBA" id="ARBA00007274"/>
    </source>
</evidence>
<keyword evidence="2 5" id="KW-0808">Transferase</keyword>
<dbReference type="Gene3D" id="2.160.10.10">
    <property type="entry name" value="Hexapeptide repeat proteins"/>
    <property type="match status" value="1"/>
</dbReference>
<accession>A0A7J4ZQV7</accession>
<sequence>MEIIFSRLLSKLYLRFTNKKYDRFIFSSKASKKAKYGIKVLIDKDTYVSDDVEIGNYSYINRNSSIESCSIGKFCSISSNVFISPFNHDYSFVSTHPFLFNSFYGMVNKTVRLDLNDKKTIIGNDVWIGLNVIIRRGITIGDGVVIAAGSIVTSDIPSYQIWAGVPAKFVKHRFPDNISPELQKLNWWDWDDAKLMKYMPLFRAPTDLLEQIKRDENNA</sequence>
<dbReference type="InterPro" id="IPR018357">
    <property type="entry name" value="Hexapep_transf_CS"/>
</dbReference>
<dbReference type="AlphaFoldDB" id="A0A7J4ZQV7"/>
<evidence type="ECO:0000313" key="6">
    <source>
        <dbReference type="Proteomes" id="UP000420562"/>
    </source>
</evidence>
<evidence type="ECO:0000256" key="3">
    <source>
        <dbReference type="ARBA" id="ARBA00022737"/>
    </source>
</evidence>
<comment type="caution">
    <text evidence="5">The sequence shown here is derived from an EMBL/GenBank/DDBJ whole genome shotgun (WGS) entry which is preliminary data.</text>
</comment>
<gene>
    <name evidence="5" type="ORF">F6V25_09360</name>
</gene>
<dbReference type="RefSeq" id="WP_151128333.1">
    <property type="nucleotide sequence ID" value="NZ_VZQZ01000005.1"/>
</dbReference>
<dbReference type="Pfam" id="PF14602">
    <property type="entry name" value="Hexapep_2"/>
    <property type="match status" value="1"/>
</dbReference>
<keyword evidence="6" id="KW-1185">Reference proteome</keyword>
<name>A0A7J4ZQV7_9BACT</name>
<keyword evidence="3" id="KW-0677">Repeat</keyword>
<dbReference type="SUPFAM" id="SSF51161">
    <property type="entry name" value="Trimeric LpxA-like enzymes"/>
    <property type="match status" value="1"/>
</dbReference>
<comment type="similarity">
    <text evidence="1">Belongs to the transferase hexapeptide repeat family.</text>
</comment>
<dbReference type="PROSITE" id="PS00101">
    <property type="entry name" value="HEXAPEP_TRANSFERASES"/>
    <property type="match status" value="1"/>
</dbReference>
<reference evidence="5 6" key="1">
    <citation type="submission" date="2019-09" db="EMBL/GenBank/DDBJ databases">
        <title>Geobacter sp. Red96, a novel strain isolated from paddy soil.</title>
        <authorList>
            <person name="Xu Z."/>
            <person name="Masuda Y."/>
            <person name="Itoh H."/>
            <person name="Senoo K."/>
        </authorList>
    </citation>
    <scope>NUCLEOTIDE SEQUENCE [LARGE SCALE GENOMIC DNA]</scope>
    <source>
        <strain evidence="5 6">Red96</strain>
    </source>
</reference>
<dbReference type="InterPro" id="IPR011004">
    <property type="entry name" value="Trimer_LpxA-like_sf"/>
</dbReference>
<organism evidence="5 6">
    <name type="scientific">Oryzomonas japonica</name>
    <dbReference type="NCBI Taxonomy" id="2603858"/>
    <lineage>
        <taxon>Bacteria</taxon>
        <taxon>Pseudomonadati</taxon>
        <taxon>Thermodesulfobacteriota</taxon>
        <taxon>Desulfuromonadia</taxon>
        <taxon>Geobacterales</taxon>
        <taxon>Geobacteraceae</taxon>
        <taxon>Oryzomonas</taxon>
    </lineage>
</organism>
<keyword evidence="4" id="KW-0012">Acyltransferase</keyword>
<dbReference type="Proteomes" id="UP000420562">
    <property type="component" value="Unassembled WGS sequence"/>
</dbReference>
<dbReference type="InterPro" id="IPR050179">
    <property type="entry name" value="Trans_hexapeptide_repeat"/>
</dbReference>
<dbReference type="CDD" id="cd03349">
    <property type="entry name" value="LbH_XAT"/>
    <property type="match status" value="1"/>
</dbReference>
<dbReference type="GO" id="GO:0016746">
    <property type="term" value="F:acyltransferase activity"/>
    <property type="evidence" value="ECO:0007669"/>
    <property type="project" value="UniProtKB-KW"/>
</dbReference>
<dbReference type="PANTHER" id="PTHR43300">
    <property type="entry name" value="ACETYLTRANSFERASE"/>
    <property type="match status" value="1"/>
</dbReference>
<proteinExistence type="inferred from homology"/>
<evidence type="ECO:0000256" key="4">
    <source>
        <dbReference type="ARBA" id="ARBA00023315"/>
    </source>
</evidence>
<evidence type="ECO:0000313" key="5">
    <source>
        <dbReference type="EMBL" id="KAB0665287.1"/>
    </source>
</evidence>
<dbReference type="PANTHER" id="PTHR43300:SF11">
    <property type="entry name" value="ACETYLTRANSFERASE RV3034C-RELATED"/>
    <property type="match status" value="1"/>
</dbReference>
<dbReference type="EMBL" id="VZQZ01000005">
    <property type="protein sequence ID" value="KAB0665287.1"/>
    <property type="molecule type" value="Genomic_DNA"/>
</dbReference>
<protein>
    <submittedName>
        <fullName evidence="5">CatB-related O-acetyltransferase</fullName>
    </submittedName>
</protein>
<evidence type="ECO:0000256" key="2">
    <source>
        <dbReference type="ARBA" id="ARBA00022679"/>
    </source>
</evidence>
<dbReference type="InterPro" id="IPR001451">
    <property type="entry name" value="Hexapep"/>
</dbReference>